<reference evidence="2" key="1">
    <citation type="journal article" date="2017" name="Proc. Natl. Acad. Sci. U.S.A.">
        <title>Simulation of Deepwater Horizon oil plume reveals substrate specialization within a complex community of hydrocarbon-degraders.</title>
        <authorList>
            <person name="Hu P."/>
            <person name="Dubinsky E.A."/>
            <person name="Probst A.J."/>
            <person name="Wang J."/>
            <person name="Sieber C.M.K."/>
            <person name="Tom L.M."/>
            <person name="Gardinali P."/>
            <person name="Banfield J.F."/>
            <person name="Atlas R.M."/>
            <person name="Andersen G.L."/>
        </authorList>
    </citation>
    <scope>NUCLEOTIDE SEQUENCE [LARGE SCALE GENOMIC DNA]</scope>
</reference>
<dbReference type="Proteomes" id="UP000196531">
    <property type="component" value="Unassembled WGS sequence"/>
</dbReference>
<dbReference type="AlphaFoldDB" id="A0A1Y5FHG5"/>
<dbReference type="Gene3D" id="3.10.180.10">
    <property type="entry name" value="2,3-Dihydroxybiphenyl 1,2-Dioxygenase, domain 1"/>
    <property type="match status" value="1"/>
</dbReference>
<dbReference type="InterPro" id="IPR029068">
    <property type="entry name" value="Glyas_Bleomycin-R_OHBP_Dase"/>
</dbReference>
<sequence>MRKGKLTHIVFKTAKIGETQNFWESILLQENRSQQENYLSYEVGSFIVNFLEDINNRGEFSNIISHIGLEFSTIQDIDIEFKRVSETLPNINNPVGGAGKGPYRFYITDPNGIKIELETWDGSSD</sequence>
<dbReference type="SUPFAM" id="SSF54593">
    <property type="entry name" value="Glyoxalase/Bleomycin resistance protein/Dihydroxybiphenyl dioxygenase"/>
    <property type="match status" value="1"/>
</dbReference>
<dbReference type="CDD" id="cd06587">
    <property type="entry name" value="VOC"/>
    <property type="match status" value="1"/>
</dbReference>
<evidence type="ECO:0000313" key="1">
    <source>
        <dbReference type="EMBL" id="OUR99624.1"/>
    </source>
</evidence>
<evidence type="ECO:0000313" key="2">
    <source>
        <dbReference type="Proteomes" id="UP000196531"/>
    </source>
</evidence>
<dbReference type="EMBL" id="MAAO01000002">
    <property type="protein sequence ID" value="OUR99624.1"/>
    <property type="molecule type" value="Genomic_DNA"/>
</dbReference>
<organism evidence="1 2">
    <name type="scientific">Halobacteriovorax marinus</name>
    <dbReference type="NCBI Taxonomy" id="97084"/>
    <lineage>
        <taxon>Bacteria</taxon>
        <taxon>Pseudomonadati</taxon>
        <taxon>Bdellovibrionota</taxon>
        <taxon>Bacteriovoracia</taxon>
        <taxon>Bacteriovoracales</taxon>
        <taxon>Halobacteriovoraceae</taxon>
        <taxon>Halobacteriovorax</taxon>
    </lineage>
</organism>
<comment type="caution">
    <text evidence="1">The sequence shown here is derived from an EMBL/GenBank/DDBJ whole genome shotgun (WGS) entry which is preliminary data.</text>
</comment>
<protein>
    <recommendedName>
        <fullName evidence="3">VOC domain-containing protein</fullName>
    </recommendedName>
</protein>
<proteinExistence type="predicted"/>
<accession>A0A1Y5FHG5</accession>
<gene>
    <name evidence="1" type="ORF">A9Q84_00975</name>
</gene>
<evidence type="ECO:0008006" key="3">
    <source>
        <dbReference type="Google" id="ProtNLM"/>
    </source>
</evidence>
<name>A0A1Y5FHG5_9BACT</name>